<comment type="subunit">
    <text evidence="5">Part of the 50S ribosomal subunit. Forms a cluster with proteins L3 and L19. In the 70S ribosome, L14 and L19 interact and together make contacts with the 16S rRNA in bridges B5 and B8.</text>
</comment>
<dbReference type="PANTHER" id="PTHR11761:SF3">
    <property type="entry name" value="LARGE RIBOSOMAL SUBUNIT PROTEIN UL14M"/>
    <property type="match status" value="1"/>
</dbReference>
<dbReference type="FunFam" id="2.40.150.20:FF:000001">
    <property type="entry name" value="50S ribosomal protein L14"/>
    <property type="match status" value="1"/>
</dbReference>
<organism evidence="8 9">
    <name type="scientific">Candidatus Nitrospira allomarina</name>
    <dbReference type="NCBI Taxonomy" id="3020900"/>
    <lineage>
        <taxon>Bacteria</taxon>
        <taxon>Pseudomonadati</taxon>
        <taxon>Nitrospirota</taxon>
        <taxon>Nitrospiria</taxon>
        <taxon>Nitrospirales</taxon>
        <taxon>Nitrospiraceae</taxon>
        <taxon>Nitrospira</taxon>
    </lineage>
</organism>
<keyword evidence="4 5" id="KW-0687">Ribonucleoprotein</keyword>
<dbReference type="GO" id="GO:0022625">
    <property type="term" value="C:cytosolic large ribosomal subunit"/>
    <property type="evidence" value="ECO:0007669"/>
    <property type="project" value="TreeGrafter"/>
</dbReference>
<comment type="function">
    <text evidence="5 7">Binds to 23S rRNA. Forms part of two intersubunit bridges in the 70S ribosome.</text>
</comment>
<evidence type="ECO:0000256" key="6">
    <source>
        <dbReference type="RuleBase" id="RU003949"/>
    </source>
</evidence>
<dbReference type="AlphaFoldDB" id="A0AA96GDV0"/>
<evidence type="ECO:0000256" key="4">
    <source>
        <dbReference type="ARBA" id="ARBA00023274"/>
    </source>
</evidence>
<evidence type="ECO:0000256" key="1">
    <source>
        <dbReference type="ARBA" id="ARBA00022730"/>
    </source>
</evidence>
<dbReference type="PANTHER" id="PTHR11761">
    <property type="entry name" value="50S/60S RIBOSOMAL PROTEIN L14/L23"/>
    <property type="match status" value="1"/>
</dbReference>
<dbReference type="KEGG" id="nall:PP769_07045"/>
<evidence type="ECO:0000256" key="2">
    <source>
        <dbReference type="ARBA" id="ARBA00022884"/>
    </source>
</evidence>
<dbReference type="PROSITE" id="PS00049">
    <property type="entry name" value="RIBOSOMAL_L14"/>
    <property type="match status" value="1"/>
</dbReference>
<sequence length="122" mass="13487">MIQNYTYLDVADNSGAKNVMCFHVLGGTKRRYGSLGDIIVVAVKEAIPKASVKKGDVMKAVIVRTKKGRRREDGSHIKFDRNACVLVNAQGDPVGTRIFGPVARELRKKKYMKIISLAPEVI</sequence>
<dbReference type="GO" id="GO:0006412">
    <property type="term" value="P:translation"/>
    <property type="evidence" value="ECO:0007669"/>
    <property type="project" value="UniProtKB-UniRule"/>
</dbReference>
<accession>A0AA96GDV0</accession>
<evidence type="ECO:0000313" key="9">
    <source>
        <dbReference type="Proteomes" id="UP001302719"/>
    </source>
</evidence>
<gene>
    <name evidence="5 8" type="primary">rplN</name>
    <name evidence="8" type="ORF">PP769_07045</name>
</gene>
<evidence type="ECO:0000256" key="3">
    <source>
        <dbReference type="ARBA" id="ARBA00022980"/>
    </source>
</evidence>
<dbReference type="Gene3D" id="2.40.150.20">
    <property type="entry name" value="Ribosomal protein L14"/>
    <property type="match status" value="1"/>
</dbReference>
<proteinExistence type="inferred from homology"/>
<dbReference type="NCBIfam" id="TIGR01067">
    <property type="entry name" value="rplN_bact"/>
    <property type="match status" value="1"/>
</dbReference>
<dbReference type="CDD" id="cd00337">
    <property type="entry name" value="Ribosomal_uL14"/>
    <property type="match status" value="1"/>
</dbReference>
<dbReference type="Proteomes" id="UP001302719">
    <property type="component" value="Chromosome"/>
</dbReference>
<dbReference type="GO" id="GO:0003735">
    <property type="term" value="F:structural constituent of ribosome"/>
    <property type="evidence" value="ECO:0007669"/>
    <property type="project" value="InterPro"/>
</dbReference>
<reference evidence="8 9" key="1">
    <citation type="submission" date="2023-01" db="EMBL/GenBank/DDBJ databases">
        <title>Cultivation and genomic characterization of new, ubiquitous marine nitrite-oxidizing bacteria from the Nitrospirales.</title>
        <authorList>
            <person name="Mueller A.J."/>
            <person name="Daebeler A."/>
            <person name="Herbold C.W."/>
            <person name="Kirkegaard R.H."/>
            <person name="Daims H."/>
        </authorList>
    </citation>
    <scope>NUCLEOTIDE SEQUENCE [LARGE SCALE GENOMIC DNA]</scope>
    <source>
        <strain evidence="8 9">VA</strain>
    </source>
</reference>
<keyword evidence="9" id="KW-1185">Reference proteome</keyword>
<dbReference type="InterPro" id="IPR000218">
    <property type="entry name" value="Ribosomal_uL14"/>
</dbReference>
<dbReference type="InterPro" id="IPR019972">
    <property type="entry name" value="Ribosomal_uL14_CS"/>
</dbReference>
<keyword evidence="3 5" id="KW-0689">Ribosomal protein</keyword>
<dbReference type="SUPFAM" id="SSF50193">
    <property type="entry name" value="Ribosomal protein L14"/>
    <property type="match status" value="1"/>
</dbReference>
<protein>
    <recommendedName>
        <fullName evidence="5">Large ribosomal subunit protein uL14</fullName>
    </recommendedName>
</protein>
<dbReference type="GO" id="GO:0070180">
    <property type="term" value="F:large ribosomal subunit rRNA binding"/>
    <property type="evidence" value="ECO:0007669"/>
    <property type="project" value="TreeGrafter"/>
</dbReference>
<keyword evidence="1 5" id="KW-0699">rRNA-binding</keyword>
<dbReference type="InterPro" id="IPR005745">
    <property type="entry name" value="Ribosomal_uL14_bac-type"/>
</dbReference>
<dbReference type="InterPro" id="IPR036853">
    <property type="entry name" value="Ribosomal_uL14_sf"/>
</dbReference>
<comment type="similarity">
    <text evidence="5 6">Belongs to the universal ribosomal protein uL14 family.</text>
</comment>
<evidence type="ECO:0000256" key="7">
    <source>
        <dbReference type="RuleBase" id="RU003950"/>
    </source>
</evidence>
<dbReference type="Pfam" id="PF00238">
    <property type="entry name" value="Ribosomal_L14"/>
    <property type="match status" value="1"/>
</dbReference>
<keyword evidence="2 5" id="KW-0694">RNA-binding</keyword>
<dbReference type="RefSeq" id="WP_312646266.1">
    <property type="nucleotide sequence ID" value="NZ_CP116967.1"/>
</dbReference>
<dbReference type="SMART" id="SM01374">
    <property type="entry name" value="Ribosomal_L14"/>
    <property type="match status" value="1"/>
</dbReference>
<evidence type="ECO:0000256" key="5">
    <source>
        <dbReference type="HAMAP-Rule" id="MF_01367"/>
    </source>
</evidence>
<name>A0AA96GDV0_9BACT</name>
<dbReference type="EMBL" id="CP116967">
    <property type="protein sequence ID" value="WNM59507.1"/>
    <property type="molecule type" value="Genomic_DNA"/>
</dbReference>
<evidence type="ECO:0000313" key="8">
    <source>
        <dbReference type="EMBL" id="WNM59507.1"/>
    </source>
</evidence>
<dbReference type="HAMAP" id="MF_01367">
    <property type="entry name" value="Ribosomal_uL14"/>
    <property type="match status" value="1"/>
</dbReference>